<proteinExistence type="predicted"/>
<feature type="compositionally biased region" description="Polar residues" evidence="1">
    <location>
        <begin position="81"/>
        <end position="90"/>
    </location>
</feature>
<organism evidence="2 3">
    <name type="scientific">Arthrobotrys musiformis</name>
    <dbReference type="NCBI Taxonomy" id="47236"/>
    <lineage>
        <taxon>Eukaryota</taxon>
        <taxon>Fungi</taxon>
        <taxon>Dikarya</taxon>
        <taxon>Ascomycota</taxon>
        <taxon>Pezizomycotina</taxon>
        <taxon>Orbiliomycetes</taxon>
        <taxon>Orbiliales</taxon>
        <taxon>Orbiliaceae</taxon>
        <taxon>Arthrobotrys</taxon>
    </lineage>
</organism>
<dbReference type="Proteomes" id="UP001370758">
    <property type="component" value="Unassembled WGS sequence"/>
</dbReference>
<feature type="compositionally biased region" description="Low complexity" evidence="1">
    <location>
        <begin position="19"/>
        <end position="29"/>
    </location>
</feature>
<accession>A0AAV9W0H7</accession>
<gene>
    <name evidence="2" type="ORF">TWF481_011344</name>
</gene>
<feature type="region of interest" description="Disordered" evidence="1">
    <location>
        <begin position="552"/>
        <end position="586"/>
    </location>
</feature>
<name>A0AAV9W0H7_9PEZI</name>
<evidence type="ECO:0000313" key="3">
    <source>
        <dbReference type="Proteomes" id="UP001370758"/>
    </source>
</evidence>
<comment type="caution">
    <text evidence="2">The sequence shown here is derived from an EMBL/GenBank/DDBJ whole genome shotgun (WGS) entry which is preliminary data.</text>
</comment>
<dbReference type="EMBL" id="JAVHJL010000008">
    <property type="protein sequence ID" value="KAK6498770.1"/>
    <property type="molecule type" value="Genomic_DNA"/>
</dbReference>
<dbReference type="AlphaFoldDB" id="A0AAV9W0H7"/>
<reference evidence="2 3" key="1">
    <citation type="submission" date="2023-08" db="EMBL/GenBank/DDBJ databases">
        <authorList>
            <person name="Palmer J.M."/>
        </authorList>
    </citation>
    <scope>NUCLEOTIDE SEQUENCE [LARGE SCALE GENOMIC DNA]</scope>
    <source>
        <strain evidence="2 3">TWF481</strain>
    </source>
</reference>
<feature type="compositionally biased region" description="Pro residues" evidence="1">
    <location>
        <begin position="30"/>
        <end position="39"/>
    </location>
</feature>
<feature type="region of interest" description="Disordered" evidence="1">
    <location>
        <begin position="81"/>
        <end position="164"/>
    </location>
</feature>
<protein>
    <submittedName>
        <fullName evidence="2">Uncharacterized protein</fullName>
    </submittedName>
</protein>
<keyword evidence="3" id="KW-1185">Reference proteome</keyword>
<evidence type="ECO:0000256" key="1">
    <source>
        <dbReference type="SAM" id="MobiDB-lite"/>
    </source>
</evidence>
<feature type="region of interest" description="Disordered" evidence="1">
    <location>
        <begin position="176"/>
        <end position="195"/>
    </location>
</feature>
<feature type="compositionally biased region" description="Polar residues" evidence="1">
    <location>
        <begin position="111"/>
        <end position="123"/>
    </location>
</feature>
<sequence>MNEDELALDLTAQPNQIKSSFSSSSSSCSPPLPPQPLSPIPIKAASASTPLESQVFLETPSSVGSIEGFLQKRARFFTMDSIPSSTETGVPSTTATSPPLPSRAEEASKLAGNTTYFSSSKQQGPIEAATISAATMEPHQASVASSANQRKSTYEGYDGLSGPKSKHLKYFLDTLEPSGPSLSVQPGPSRQLSPGRVPAAVYALEEAQKRNSQGSDKGSIRISQETRRLDVTSHPMTSDSIGVSEALVRPAGAPPTESERPETIASSVVPAVGSNAPEETPDNQEKDQASKGGIRFMFGKKRSKPGEPSRKIPGAGIVRQESSTTADTSTPLSIISDCHYVHPLPPPVTSNGQDARNFATFRRDLKREFQNRKLEGRHEHPTEGAAAIQNPTGIQKVGLTQLFRSISNVIKKGTSKFNRLVLRKAKTIPKKLSSTILGCPQPSPQEPESKKVLTRAQRLKEYRDITQGLVPSYGDRVPTPPPVVRSTPDPTENLVAKMSAGSSLSIGGSGNRAPYQPPPYRQVGLFASQPHEVAAKLSGKGKATDHLTSGDAARAYSSNSEDVSSSVQLSSSSSSQSAEAVLNGGLDGSDSRPVVYQIMAVRVPPALRRDVGGARGSHRW</sequence>
<feature type="region of interest" description="Disordered" evidence="1">
    <location>
        <begin position="204"/>
        <end position="330"/>
    </location>
</feature>
<evidence type="ECO:0000313" key="2">
    <source>
        <dbReference type="EMBL" id="KAK6498770.1"/>
    </source>
</evidence>
<feature type="compositionally biased region" description="Polar residues" evidence="1">
    <location>
        <begin position="320"/>
        <end position="330"/>
    </location>
</feature>
<feature type="compositionally biased region" description="Low complexity" evidence="1">
    <location>
        <begin position="557"/>
        <end position="583"/>
    </location>
</feature>
<feature type="region of interest" description="Disordered" evidence="1">
    <location>
        <begin position="1"/>
        <end position="49"/>
    </location>
</feature>
<feature type="compositionally biased region" description="Polar residues" evidence="1">
    <location>
        <begin position="142"/>
        <end position="151"/>
    </location>
</feature>
<feature type="compositionally biased region" description="Polar residues" evidence="1">
    <location>
        <begin position="180"/>
        <end position="192"/>
    </location>
</feature>